<organism evidence="2 3">
    <name type="scientific">Acetobacter malorum</name>
    <dbReference type="NCBI Taxonomy" id="178901"/>
    <lineage>
        <taxon>Bacteria</taxon>
        <taxon>Pseudomonadati</taxon>
        <taxon>Pseudomonadota</taxon>
        <taxon>Alphaproteobacteria</taxon>
        <taxon>Acetobacterales</taxon>
        <taxon>Acetobacteraceae</taxon>
        <taxon>Acetobacter</taxon>
    </lineage>
</organism>
<dbReference type="Proteomes" id="UP000077349">
    <property type="component" value="Unassembled WGS sequence"/>
</dbReference>
<evidence type="ECO:0000256" key="1">
    <source>
        <dbReference type="SAM" id="MobiDB-lite"/>
    </source>
</evidence>
<feature type="region of interest" description="Disordered" evidence="1">
    <location>
        <begin position="56"/>
        <end position="112"/>
    </location>
</feature>
<evidence type="ECO:0000313" key="3">
    <source>
        <dbReference type="Proteomes" id="UP000077349"/>
    </source>
</evidence>
<comment type="caution">
    <text evidence="2">The sequence shown here is derived from an EMBL/GenBank/DDBJ whole genome shotgun (WGS) entry which is preliminary data.</text>
</comment>
<proteinExistence type="predicted"/>
<reference evidence="2 3" key="1">
    <citation type="submission" date="2016-03" db="EMBL/GenBank/DDBJ databases">
        <title>Draft genome sequence of Acetobacter malorum CECT 7742, a strain isolated from strawberry vinegar.</title>
        <authorList>
            <person name="Sainz F."/>
            <person name="Mas A."/>
            <person name="Torija M.J."/>
        </authorList>
    </citation>
    <scope>NUCLEOTIDE SEQUENCE [LARGE SCALE GENOMIC DNA]</scope>
    <source>
        <strain evidence="2 3">CECT 7742</strain>
    </source>
</reference>
<evidence type="ECO:0000313" key="2">
    <source>
        <dbReference type="EMBL" id="OAG75139.1"/>
    </source>
</evidence>
<gene>
    <name evidence="2" type="ORF">Amal_03696</name>
</gene>
<name>A0A177G451_9PROT</name>
<accession>A0A177G451</accession>
<feature type="compositionally biased region" description="Polar residues" evidence="1">
    <location>
        <begin position="89"/>
        <end position="102"/>
    </location>
</feature>
<sequence>MMHQRIHGFLGSSGCFIAAFCAKAGNKLVRCCFDGTGAVDFQTGVAVFRLILSQSKRRGNGGQSEGQSAKAGEARGEAHLRRCPFQGDNGASQTDQPGTYQSLPAKISPFFL</sequence>
<protein>
    <submittedName>
        <fullName evidence="2">Uncharacterized protein</fullName>
    </submittedName>
</protein>
<dbReference type="AlphaFoldDB" id="A0A177G451"/>
<dbReference type="EMBL" id="LVHD01000122">
    <property type="protein sequence ID" value="OAG75139.1"/>
    <property type="molecule type" value="Genomic_DNA"/>
</dbReference>